<organism evidence="1 2">
    <name type="scientific">Vibrio cholerae</name>
    <dbReference type="NCBI Taxonomy" id="666"/>
    <lineage>
        <taxon>Bacteria</taxon>
        <taxon>Pseudomonadati</taxon>
        <taxon>Pseudomonadota</taxon>
        <taxon>Gammaproteobacteria</taxon>
        <taxon>Vibrionales</taxon>
        <taxon>Vibrionaceae</taxon>
        <taxon>Vibrio</taxon>
    </lineage>
</organism>
<protein>
    <submittedName>
        <fullName evidence="1">Uncharacterized protein</fullName>
    </submittedName>
</protein>
<sequence length="89" mass="10143">MKVTYYTMRDGDPWGFFINGHVDKETALAAFNVEAENRGFEPVTLEQIEHTFGAFDETESEFNFYITTDNTAAAVPITYVDGESLEYQQ</sequence>
<proteinExistence type="predicted"/>
<accession>A0A395U0Y9</accession>
<reference evidence="1 2" key="1">
    <citation type="journal article" date="2017" name="Emerg. Infect. Dis.">
        <title>Carbapenemase VCC-1-Producing Vibrio cholerae in Coastal Waters of Germany.</title>
        <authorList>
            <person name="Hammerl J.A."/>
            <person name="Jackel C."/>
            <person name="Bortolaia V."/>
            <person name="Schwartz K."/>
            <person name="Bier N."/>
            <person name="Hendriksen R.S."/>
            <person name="Guerra B."/>
            <person name="Strauch E."/>
        </authorList>
    </citation>
    <scope>NUCLEOTIDE SEQUENCE [LARGE SCALE GENOMIC DNA]</scope>
    <source>
        <strain evidence="1 2">VN-2825</strain>
    </source>
</reference>
<evidence type="ECO:0000313" key="1">
    <source>
        <dbReference type="EMBL" id="RGP89824.1"/>
    </source>
</evidence>
<dbReference type="AlphaFoldDB" id="A0A395U0Y9"/>
<dbReference type="EMBL" id="MCBA01000067">
    <property type="protein sequence ID" value="RGP89824.1"/>
    <property type="molecule type" value="Genomic_DNA"/>
</dbReference>
<dbReference type="Proteomes" id="UP000266701">
    <property type="component" value="Unassembled WGS sequence"/>
</dbReference>
<gene>
    <name evidence="1" type="ORF">BC353_09685</name>
</gene>
<name>A0A395U0Y9_VIBCL</name>
<evidence type="ECO:0000313" key="2">
    <source>
        <dbReference type="Proteomes" id="UP000266701"/>
    </source>
</evidence>
<comment type="caution">
    <text evidence="1">The sequence shown here is derived from an EMBL/GenBank/DDBJ whole genome shotgun (WGS) entry which is preliminary data.</text>
</comment>